<sequence>MRVFLVQTARGLFSSSGGYKTNNALLRYLASRGHRVRQLCYSHCGEIESVLKDRKSSGDRDSRPRTKVLHIRSEDGSPGVDVKVHEFCMDDGVEAIALDSEAFDEAFGGKKNLHSQLSKLSAKYIETGTTSPPLLDFISFLQDEIRRFRPTHIIYNDGLSMQVSFDLDLSEMPMSRIAVIHTAEQLPFGPFAFGIPGQSSTAKEADLLRRIDGIWSVSEIIKDYALEHGQLESRFMVHHPWTYLVGNNHELPTHLSNWNKRYIAMVNPCPVKGSSIFIDLAKACPQYDFVAYMSWGTSEKIIDQMKAQPNITTRPCCVNPEDLWRDIKILVVPSLWCEAWGMVIVEAHLRGIPVVSSNAGAVPEAMLGLDYIIPVNAISGEHDEFGAYIISEQDIQPWAKVITMLMEDKSAYEKASLNVGITIDPFSLFNRSLFQA</sequence>
<dbReference type="AlphaFoldDB" id="A0A395T425"/>
<dbReference type="GO" id="GO:0016757">
    <property type="term" value="F:glycosyltransferase activity"/>
    <property type="evidence" value="ECO:0007669"/>
    <property type="project" value="UniProtKB-KW"/>
</dbReference>
<evidence type="ECO:0000313" key="5">
    <source>
        <dbReference type="Proteomes" id="UP000266234"/>
    </source>
</evidence>
<evidence type="ECO:0000256" key="2">
    <source>
        <dbReference type="ARBA" id="ARBA00022679"/>
    </source>
</evidence>
<comment type="caution">
    <text evidence="4">The sequence shown here is derived from an EMBL/GenBank/DDBJ whole genome shotgun (WGS) entry which is preliminary data.</text>
</comment>
<keyword evidence="2 4" id="KW-0808">Transferase</keyword>
<protein>
    <submittedName>
        <fullName evidence="4">Glycosyltransferase family 4</fullName>
    </submittedName>
</protein>
<feature type="domain" description="Glycosyl transferase family 1" evidence="3">
    <location>
        <begin position="321"/>
        <end position="366"/>
    </location>
</feature>
<dbReference type="Gene3D" id="3.40.50.2000">
    <property type="entry name" value="Glycogen Phosphorylase B"/>
    <property type="match status" value="1"/>
</dbReference>
<reference evidence="4 5" key="1">
    <citation type="journal article" date="2018" name="PLoS Pathog.">
        <title>Evolution of structural diversity of trichothecenes, a family of toxins produced by plant pathogenic and entomopathogenic fungi.</title>
        <authorList>
            <person name="Proctor R.H."/>
            <person name="McCormick S.P."/>
            <person name="Kim H.S."/>
            <person name="Cardoza R.E."/>
            <person name="Stanley A.M."/>
            <person name="Lindo L."/>
            <person name="Kelly A."/>
            <person name="Brown D.W."/>
            <person name="Lee T."/>
            <person name="Vaughan M.M."/>
            <person name="Alexander N.J."/>
            <person name="Busman M."/>
            <person name="Gutierrez S."/>
        </authorList>
    </citation>
    <scope>NUCLEOTIDE SEQUENCE [LARGE SCALE GENOMIC DNA]</scope>
    <source>
        <strain evidence="4 5">NRRL 20695</strain>
    </source>
</reference>
<dbReference type="PANTHER" id="PTHR12526:SF510">
    <property type="entry name" value="D-INOSITOL 3-PHOSPHATE GLYCOSYLTRANSFERASE"/>
    <property type="match status" value="1"/>
</dbReference>
<gene>
    <name evidence="4" type="ORF">FLONG3_2466</name>
</gene>
<dbReference type="InterPro" id="IPR001296">
    <property type="entry name" value="Glyco_trans_1"/>
</dbReference>
<name>A0A395T425_9HYPO</name>
<dbReference type="PANTHER" id="PTHR12526">
    <property type="entry name" value="GLYCOSYLTRANSFERASE"/>
    <property type="match status" value="1"/>
</dbReference>
<dbReference type="STRING" id="694270.A0A395T425"/>
<accession>A0A395T425</accession>
<dbReference type="Pfam" id="PF00534">
    <property type="entry name" value="Glycos_transf_1"/>
    <property type="match status" value="1"/>
</dbReference>
<organism evidence="4 5">
    <name type="scientific">Fusarium longipes</name>
    <dbReference type="NCBI Taxonomy" id="694270"/>
    <lineage>
        <taxon>Eukaryota</taxon>
        <taxon>Fungi</taxon>
        <taxon>Dikarya</taxon>
        <taxon>Ascomycota</taxon>
        <taxon>Pezizomycotina</taxon>
        <taxon>Sordariomycetes</taxon>
        <taxon>Hypocreomycetidae</taxon>
        <taxon>Hypocreales</taxon>
        <taxon>Nectriaceae</taxon>
        <taxon>Fusarium</taxon>
    </lineage>
</organism>
<evidence type="ECO:0000313" key="4">
    <source>
        <dbReference type="EMBL" id="RGP79411.1"/>
    </source>
</evidence>
<dbReference type="OrthoDB" id="512920at2759"/>
<evidence type="ECO:0000256" key="1">
    <source>
        <dbReference type="ARBA" id="ARBA00022676"/>
    </source>
</evidence>
<dbReference type="SUPFAM" id="SSF53756">
    <property type="entry name" value="UDP-Glycosyltransferase/glycogen phosphorylase"/>
    <property type="match status" value="1"/>
</dbReference>
<dbReference type="EMBL" id="PXOG01000047">
    <property type="protein sequence ID" value="RGP79411.1"/>
    <property type="molecule type" value="Genomic_DNA"/>
</dbReference>
<keyword evidence="1" id="KW-0328">Glycosyltransferase</keyword>
<proteinExistence type="predicted"/>
<evidence type="ECO:0000259" key="3">
    <source>
        <dbReference type="Pfam" id="PF00534"/>
    </source>
</evidence>
<keyword evidence="5" id="KW-1185">Reference proteome</keyword>
<dbReference type="Proteomes" id="UP000266234">
    <property type="component" value="Unassembled WGS sequence"/>
</dbReference>